<dbReference type="InterPro" id="IPR037123">
    <property type="entry name" value="PRibGlycinamide_synth_C_sf"/>
</dbReference>
<comment type="caution">
    <text evidence="17">The sequence shown here is derived from an EMBL/GenBank/DDBJ whole genome shotgun (WGS) entry which is preliminary data.</text>
</comment>
<dbReference type="Proteomes" id="UP000070483">
    <property type="component" value="Unassembled WGS sequence"/>
</dbReference>
<keyword evidence="6" id="KW-0479">Metal-binding</keyword>
<dbReference type="FunFam" id="3.30.1490.20:FF:000006">
    <property type="entry name" value="phosphoribosylamine--glycine ligase, chloroplastic-like"/>
    <property type="match status" value="1"/>
</dbReference>
<protein>
    <recommendedName>
        <fullName evidence="4 14">Phosphoribosylamine--glycine ligase</fullName>
        <ecNumber evidence="4 14">6.3.4.13</ecNumber>
    </recommendedName>
    <alternativeName>
        <fullName evidence="14">GARS</fullName>
    </alternativeName>
    <alternativeName>
        <fullName evidence="12 14">Glycinamide ribonucleotide synthetase</fullName>
    </alternativeName>
    <alternativeName>
        <fullName evidence="13 14">Phosphoribosylglycinamide synthetase</fullName>
    </alternativeName>
</protein>
<dbReference type="Pfam" id="PF02844">
    <property type="entry name" value="GARS_N"/>
    <property type="match status" value="1"/>
</dbReference>
<evidence type="ECO:0000256" key="1">
    <source>
        <dbReference type="ARBA" id="ARBA00001936"/>
    </source>
</evidence>
<dbReference type="PATRIC" id="fig|157687.3.peg.620"/>
<evidence type="ECO:0000256" key="6">
    <source>
        <dbReference type="ARBA" id="ARBA00022723"/>
    </source>
</evidence>
<evidence type="ECO:0000256" key="9">
    <source>
        <dbReference type="ARBA" id="ARBA00022840"/>
    </source>
</evidence>
<sequence>MRVLIVGAGGREHAIAWKISQNEKVEKIFIAPGNAGAKLLPKAENVNLSNNIDEYVKFAKENNIDLTFVGSEELLVAGIVDEFHKNGLKIFGPNKQAAILEGSKAYSKDFMKKYGIKTAVYEIFDNAEKAKEFLNNWKDFPVVVKASGLAAGKGVIIAQNLDEAIKAVDVIMIDEKFGDAGNQVVIEEFLDGVEASILSFTDSKVIVPLLSAKDHKKIGENETGLNTGGMGVISPNPYVTDEVFESFKNDIMNPTLKGMQAEGMDFEGVIFFGLMITAKGVYLLEYNMRLGDPETQAVLPLLENDLLELVEYSFDKKLSELNVTWKPLHACCVVGAAGGYPESYKKGDVITGIENATDDELVFIAGAKFEDGKFKTNGGRVLNAVAFGKTLNKAKENAYKLLDKIKFDGMYFRKDIGRIK</sequence>
<dbReference type="HAMAP" id="MF_00138">
    <property type="entry name" value="GARS"/>
    <property type="match status" value="1"/>
</dbReference>
<evidence type="ECO:0000256" key="4">
    <source>
        <dbReference type="ARBA" id="ARBA00013255"/>
    </source>
</evidence>
<accession>A0A134AM35</accession>
<dbReference type="InterPro" id="IPR020561">
    <property type="entry name" value="PRibGlycinamid_synth_ATP-grasp"/>
</dbReference>
<gene>
    <name evidence="14" type="primary">purD</name>
    <name evidence="17" type="ORF">HMPREF3180_00620</name>
</gene>
<dbReference type="UniPathway" id="UPA00074">
    <property type="reaction ID" value="UER00125"/>
</dbReference>
<evidence type="ECO:0000256" key="14">
    <source>
        <dbReference type="HAMAP-Rule" id="MF_00138"/>
    </source>
</evidence>
<reference evidence="18" key="1">
    <citation type="submission" date="2016-01" db="EMBL/GenBank/DDBJ databases">
        <authorList>
            <person name="Mitreva M."/>
            <person name="Pepin K.H."/>
            <person name="Mihindukulasuriya K.A."/>
            <person name="Fulton R."/>
            <person name="Fronick C."/>
            <person name="O'Laughlin M."/>
            <person name="Miner T."/>
            <person name="Herter B."/>
            <person name="Rosa B.A."/>
            <person name="Cordes M."/>
            <person name="Tomlinson C."/>
            <person name="Wollam A."/>
            <person name="Palsikar V.B."/>
            <person name="Mardis E.R."/>
            <person name="Wilson R.K."/>
        </authorList>
    </citation>
    <scope>NUCLEOTIDE SEQUENCE [LARGE SCALE GENOMIC DNA]</scope>
    <source>
        <strain evidence="18">KA00185</strain>
    </source>
</reference>
<evidence type="ECO:0000256" key="8">
    <source>
        <dbReference type="ARBA" id="ARBA00022755"/>
    </source>
</evidence>
<dbReference type="GO" id="GO:0046872">
    <property type="term" value="F:metal ion binding"/>
    <property type="evidence" value="ECO:0007669"/>
    <property type="project" value="UniProtKB-KW"/>
</dbReference>
<dbReference type="STRING" id="157687.HMPREF3180_00620"/>
<keyword evidence="7 15" id="KW-0547">Nucleotide-binding</keyword>
<dbReference type="PANTHER" id="PTHR43472:SF1">
    <property type="entry name" value="PHOSPHORIBOSYLAMINE--GLYCINE LIGASE, CHLOROPLASTIC"/>
    <property type="match status" value="1"/>
</dbReference>
<dbReference type="GO" id="GO:0005524">
    <property type="term" value="F:ATP binding"/>
    <property type="evidence" value="ECO:0007669"/>
    <property type="project" value="UniProtKB-UniRule"/>
</dbReference>
<keyword evidence="5 14" id="KW-0436">Ligase</keyword>
<dbReference type="Gene3D" id="3.30.470.20">
    <property type="entry name" value="ATP-grasp fold, B domain"/>
    <property type="match status" value="1"/>
</dbReference>
<dbReference type="InterPro" id="IPR011054">
    <property type="entry name" value="Rudment_hybrid_motif"/>
</dbReference>
<dbReference type="SMART" id="SM01210">
    <property type="entry name" value="GARS_C"/>
    <property type="match status" value="1"/>
</dbReference>
<dbReference type="EC" id="6.3.4.13" evidence="4 14"/>
<dbReference type="SUPFAM" id="SSF52440">
    <property type="entry name" value="PreATP-grasp domain"/>
    <property type="match status" value="1"/>
</dbReference>
<evidence type="ECO:0000313" key="18">
    <source>
        <dbReference type="Proteomes" id="UP000070483"/>
    </source>
</evidence>
<keyword evidence="9 15" id="KW-0067">ATP-binding</keyword>
<evidence type="ECO:0000256" key="10">
    <source>
        <dbReference type="ARBA" id="ARBA00023211"/>
    </source>
</evidence>
<evidence type="ECO:0000256" key="11">
    <source>
        <dbReference type="ARBA" id="ARBA00038345"/>
    </source>
</evidence>
<dbReference type="PANTHER" id="PTHR43472">
    <property type="entry name" value="PHOSPHORIBOSYLAMINE--GLYCINE LIGASE"/>
    <property type="match status" value="1"/>
</dbReference>
<dbReference type="InterPro" id="IPR020560">
    <property type="entry name" value="PRibGlycinamide_synth_C-dom"/>
</dbReference>
<dbReference type="InterPro" id="IPR013815">
    <property type="entry name" value="ATP_grasp_subdomain_1"/>
</dbReference>
<evidence type="ECO:0000256" key="5">
    <source>
        <dbReference type="ARBA" id="ARBA00022598"/>
    </source>
</evidence>
<evidence type="ECO:0000256" key="3">
    <source>
        <dbReference type="ARBA" id="ARBA00005174"/>
    </source>
</evidence>
<dbReference type="SUPFAM" id="SSF56059">
    <property type="entry name" value="Glutathione synthetase ATP-binding domain-like"/>
    <property type="match status" value="1"/>
</dbReference>
<keyword evidence="8 14" id="KW-0658">Purine biosynthesis</keyword>
<dbReference type="EMBL" id="LSDD01000037">
    <property type="protein sequence ID" value="KXB68775.1"/>
    <property type="molecule type" value="Genomic_DNA"/>
</dbReference>
<dbReference type="InterPro" id="IPR020562">
    <property type="entry name" value="PRibGlycinamide_synth_N"/>
</dbReference>
<proteinExistence type="inferred from homology"/>
<dbReference type="GO" id="GO:0006189">
    <property type="term" value="P:'de novo' IMP biosynthetic process"/>
    <property type="evidence" value="ECO:0007669"/>
    <property type="project" value="UniProtKB-UniRule"/>
</dbReference>
<dbReference type="GO" id="GO:0009113">
    <property type="term" value="P:purine nucleobase biosynthetic process"/>
    <property type="evidence" value="ECO:0007669"/>
    <property type="project" value="InterPro"/>
</dbReference>
<evidence type="ECO:0000259" key="16">
    <source>
        <dbReference type="PROSITE" id="PS50975"/>
    </source>
</evidence>
<dbReference type="InterPro" id="IPR016185">
    <property type="entry name" value="PreATP-grasp_dom_sf"/>
</dbReference>
<comment type="cofactor">
    <cofactor evidence="1">
        <name>Mn(2+)</name>
        <dbReference type="ChEBI" id="CHEBI:29035"/>
    </cofactor>
</comment>
<keyword evidence="18" id="KW-1185">Reference proteome</keyword>
<dbReference type="PROSITE" id="PS50975">
    <property type="entry name" value="ATP_GRASP"/>
    <property type="match status" value="1"/>
</dbReference>
<dbReference type="NCBIfam" id="TIGR00877">
    <property type="entry name" value="purD"/>
    <property type="match status" value="1"/>
</dbReference>
<evidence type="ECO:0000313" key="17">
    <source>
        <dbReference type="EMBL" id="KXB68775.1"/>
    </source>
</evidence>
<dbReference type="OrthoDB" id="9807240at2"/>
<dbReference type="Pfam" id="PF01071">
    <property type="entry name" value="GARS_A"/>
    <property type="match status" value="1"/>
</dbReference>
<comment type="cofactor">
    <cofactor evidence="2">
        <name>Mg(2+)</name>
        <dbReference type="ChEBI" id="CHEBI:18420"/>
    </cofactor>
</comment>
<comment type="catalytic activity">
    <reaction evidence="14">
        <text>5-phospho-beta-D-ribosylamine + glycine + ATP = N(1)-(5-phospho-beta-D-ribosyl)glycinamide + ADP + phosphate + H(+)</text>
        <dbReference type="Rhea" id="RHEA:17453"/>
        <dbReference type="ChEBI" id="CHEBI:15378"/>
        <dbReference type="ChEBI" id="CHEBI:30616"/>
        <dbReference type="ChEBI" id="CHEBI:43474"/>
        <dbReference type="ChEBI" id="CHEBI:57305"/>
        <dbReference type="ChEBI" id="CHEBI:58681"/>
        <dbReference type="ChEBI" id="CHEBI:143788"/>
        <dbReference type="ChEBI" id="CHEBI:456216"/>
        <dbReference type="EC" id="6.3.4.13"/>
    </reaction>
</comment>
<dbReference type="PROSITE" id="PS00184">
    <property type="entry name" value="GARS"/>
    <property type="match status" value="1"/>
</dbReference>
<dbReference type="GO" id="GO:0004637">
    <property type="term" value="F:phosphoribosylamine-glycine ligase activity"/>
    <property type="evidence" value="ECO:0007669"/>
    <property type="project" value="UniProtKB-UniRule"/>
</dbReference>
<comment type="similarity">
    <text evidence="11 14">Belongs to the GARS family.</text>
</comment>
<dbReference type="InterPro" id="IPR011761">
    <property type="entry name" value="ATP-grasp"/>
</dbReference>
<dbReference type="SUPFAM" id="SSF51246">
    <property type="entry name" value="Rudiment single hybrid motif"/>
    <property type="match status" value="1"/>
</dbReference>
<name>A0A134AM35_9FUSO</name>
<evidence type="ECO:0000256" key="12">
    <source>
        <dbReference type="ARBA" id="ARBA00042242"/>
    </source>
</evidence>
<evidence type="ECO:0000256" key="2">
    <source>
        <dbReference type="ARBA" id="ARBA00001946"/>
    </source>
</evidence>
<dbReference type="Pfam" id="PF02843">
    <property type="entry name" value="GARS_C"/>
    <property type="match status" value="1"/>
</dbReference>
<feature type="domain" description="ATP-grasp" evidence="16">
    <location>
        <begin position="108"/>
        <end position="315"/>
    </location>
</feature>
<dbReference type="Gene3D" id="3.40.50.20">
    <property type="match status" value="1"/>
</dbReference>
<dbReference type="FunFam" id="3.90.600.10:FF:000001">
    <property type="entry name" value="Trifunctional purine biosynthetic protein adenosine-3"/>
    <property type="match status" value="1"/>
</dbReference>
<dbReference type="AlphaFoldDB" id="A0A134AM35"/>
<evidence type="ECO:0000256" key="15">
    <source>
        <dbReference type="PROSITE-ProRule" id="PRU00409"/>
    </source>
</evidence>
<dbReference type="SMART" id="SM01209">
    <property type="entry name" value="GARS_A"/>
    <property type="match status" value="1"/>
</dbReference>
<evidence type="ECO:0000256" key="13">
    <source>
        <dbReference type="ARBA" id="ARBA00042864"/>
    </source>
</evidence>
<evidence type="ECO:0000256" key="7">
    <source>
        <dbReference type="ARBA" id="ARBA00022741"/>
    </source>
</evidence>
<dbReference type="InterPro" id="IPR000115">
    <property type="entry name" value="PRibGlycinamide_synth"/>
</dbReference>
<dbReference type="Gene3D" id="3.30.1490.20">
    <property type="entry name" value="ATP-grasp fold, A domain"/>
    <property type="match status" value="1"/>
</dbReference>
<dbReference type="InterPro" id="IPR020559">
    <property type="entry name" value="PRibGlycinamide_synth_CS"/>
</dbReference>
<comment type="pathway">
    <text evidence="3 14">Purine metabolism; IMP biosynthesis via de novo pathway; N(1)-(5-phospho-D-ribosyl)glycinamide from 5-phospho-alpha-D-ribose 1-diphosphate: step 2/2.</text>
</comment>
<keyword evidence="10" id="KW-0464">Manganese</keyword>
<dbReference type="RefSeq" id="WP_060917522.1">
    <property type="nucleotide sequence ID" value="NZ_KQ960028.1"/>
</dbReference>
<organism evidence="17 18">
    <name type="scientific">Leptotrichia wadei</name>
    <dbReference type="NCBI Taxonomy" id="157687"/>
    <lineage>
        <taxon>Bacteria</taxon>
        <taxon>Fusobacteriati</taxon>
        <taxon>Fusobacteriota</taxon>
        <taxon>Fusobacteriia</taxon>
        <taxon>Fusobacteriales</taxon>
        <taxon>Leptotrichiaceae</taxon>
        <taxon>Leptotrichia</taxon>
    </lineage>
</organism>
<dbReference type="FunFam" id="3.40.50.20:FF:000006">
    <property type="entry name" value="Phosphoribosylamine--glycine ligase, chloroplastic"/>
    <property type="match status" value="1"/>
</dbReference>
<dbReference type="Gene3D" id="3.90.600.10">
    <property type="entry name" value="Phosphoribosylglycinamide synthetase, C-terminal domain"/>
    <property type="match status" value="1"/>
</dbReference>